<keyword evidence="2" id="KW-0812">Transmembrane</keyword>
<organism evidence="4 5">
    <name type="scientific">Capsicum annuum</name>
    <name type="common">Capsicum pepper</name>
    <dbReference type="NCBI Taxonomy" id="4072"/>
    <lineage>
        <taxon>Eukaryota</taxon>
        <taxon>Viridiplantae</taxon>
        <taxon>Streptophyta</taxon>
        <taxon>Embryophyta</taxon>
        <taxon>Tracheophyta</taxon>
        <taxon>Spermatophyta</taxon>
        <taxon>Magnoliopsida</taxon>
        <taxon>eudicotyledons</taxon>
        <taxon>Gunneridae</taxon>
        <taxon>Pentapetalae</taxon>
        <taxon>asterids</taxon>
        <taxon>lamiids</taxon>
        <taxon>Solanales</taxon>
        <taxon>Solanaceae</taxon>
        <taxon>Solanoideae</taxon>
        <taxon>Capsiceae</taxon>
        <taxon>Capsicum</taxon>
    </lineage>
</organism>
<comment type="caution">
    <text evidence="4">The sequence shown here is derived from an EMBL/GenBank/DDBJ whole genome shotgun (WGS) entry which is preliminary data.</text>
</comment>
<dbReference type="InterPro" id="IPR002110">
    <property type="entry name" value="Ankyrin_rpt"/>
</dbReference>
<keyword evidence="1" id="KW-0040">ANK repeat</keyword>
<dbReference type="PANTHER" id="PTHR24121">
    <property type="entry name" value="NO MECHANORECEPTOR POTENTIAL C, ISOFORM D-RELATED"/>
    <property type="match status" value="1"/>
</dbReference>
<evidence type="ECO:0000313" key="4">
    <source>
        <dbReference type="EMBL" id="PHT87339.1"/>
    </source>
</evidence>
<evidence type="ECO:0000313" key="5">
    <source>
        <dbReference type="Proteomes" id="UP000222542"/>
    </source>
</evidence>
<name>A0A2G2ZZE0_CAPAN</name>
<evidence type="ECO:0000256" key="2">
    <source>
        <dbReference type="SAM" id="Phobius"/>
    </source>
</evidence>
<dbReference type="EMBL" id="AYRZ02000003">
    <property type="protein sequence ID" value="PHT87339.1"/>
    <property type="molecule type" value="Genomic_DNA"/>
</dbReference>
<proteinExistence type="predicted"/>
<keyword evidence="2" id="KW-0472">Membrane</keyword>
<keyword evidence="5" id="KW-1185">Reference proteome</keyword>
<dbReference type="Gramene" id="PHT87339">
    <property type="protein sequence ID" value="PHT87339"/>
    <property type="gene ID" value="T459_09445"/>
</dbReference>
<dbReference type="Proteomes" id="UP000222542">
    <property type="component" value="Unassembled WGS sequence"/>
</dbReference>
<dbReference type="AlphaFoldDB" id="A0A2G2ZZE0"/>
<reference evidence="4 5" key="2">
    <citation type="journal article" date="2017" name="Genome Biol.">
        <title>New reference genome sequences of hot pepper reveal the massive evolution of plant disease-resistance genes by retroduplication.</title>
        <authorList>
            <person name="Kim S."/>
            <person name="Park J."/>
            <person name="Yeom S.I."/>
            <person name="Kim Y.M."/>
            <person name="Seo E."/>
            <person name="Kim K.T."/>
            <person name="Kim M.S."/>
            <person name="Lee J.M."/>
            <person name="Cheong K."/>
            <person name="Shin H.S."/>
            <person name="Kim S.B."/>
            <person name="Han K."/>
            <person name="Lee J."/>
            <person name="Park M."/>
            <person name="Lee H.A."/>
            <person name="Lee H.Y."/>
            <person name="Lee Y."/>
            <person name="Oh S."/>
            <person name="Lee J.H."/>
            <person name="Choi E."/>
            <person name="Choi E."/>
            <person name="Lee S.E."/>
            <person name="Jeon J."/>
            <person name="Kim H."/>
            <person name="Choi G."/>
            <person name="Song H."/>
            <person name="Lee J."/>
            <person name="Lee S.C."/>
            <person name="Kwon J.K."/>
            <person name="Lee H.Y."/>
            <person name="Koo N."/>
            <person name="Hong Y."/>
            <person name="Kim R.W."/>
            <person name="Kang W.H."/>
            <person name="Huh J.H."/>
            <person name="Kang B.C."/>
            <person name="Yang T.J."/>
            <person name="Lee Y.H."/>
            <person name="Bennetzen J.L."/>
            <person name="Choi D."/>
        </authorList>
    </citation>
    <scope>NUCLEOTIDE SEQUENCE [LARGE SCALE GENOMIC DNA]</scope>
    <source>
        <strain evidence="5">cv. CM334</strain>
    </source>
</reference>
<feature type="repeat" description="ANK" evidence="1">
    <location>
        <begin position="5"/>
        <end position="37"/>
    </location>
</feature>
<feature type="domain" description="PGG" evidence="3">
    <location>
        <begin position="88"/>
        <end position="137"/>
    </location>
</feature>
<dbReference type="SUPFAM" id="SSF48403">
    <property type="entry name" value="Ankyrin repeat"/>
    <property type="match status" value="1"/>
</dbReference>
<sequence length="157" mass="17408">MMDASGDTALHKAVRSQHLDVVKLLVTEDSEFEFPHNHAQKTPLYLASESGFHGALMNILISCKKPTYAAGPSNRTPLHAAVIQEHKGGFESDSDNPNQGMAILIRTTTFRAFVVSDVIAFTFSVVSIFVYFLMEDTSRDPQSKKIVKKIYDLASIF</sequence>
<gene>
    <name evidence="4" type="ORF">T459_09445</name>
</gene>
<evidence type="ECO:0000256" key="1">
    <source>
        <dbReference type="PROSITE-ProRule" id="PRU00023"/>
    </source>
</evidence>
<dbReference type="PROSITE" id="PS50088">
    <property type="entry name" value="ANK_REPEAT"/>
    <property type="match status" value="1"/>
</dbReference>
<feature type="transmembrane region" description="Helical" evidence="2">
    <location>
        <begin position="110"/>
        <end position="134"/>
    </location>
</feature>
<dbReference type="InterPro" id="IPR036770">
    <property type="entry name" value="Ankyrin_rpt-contain_sf"/>
</dbReference>
<protein>
    <recommendedName>
        <fullName evidence="3">PGG domain-containing protein</fullName>
    </recommendedName>
</protein>
<dbReference type="Gene3D" id="1.25.40.20">
    <property type="entry name" value="Ankyrin repeat-containing domain"/>
    <property type="match status" value="1"/>
</dbReference>
<dbReference type="PROSITE" id="PS50297">
    <property type="entry name" value="ANK_REP_REGION"/>
    <property type="match status" value="1"/>
</dbReference>
<dbReference type="PANTHER" id="PTHR24121:SF22">
    <property type="entry name" value="PROTEIN ACCELERATED CELL DEATH 6-LIKE"/>
    <property type="match status" value="1"/>
</dbReference>
<dbReference type="SMART" id="SM00248">
    <property type="entry name" value="ANK"/>
    <property type="match status" value="2"/>
</dbReference>
<keyword evidence="2" id="KW-1133">Transmembrane helix</keyword>
<dbReference type="Pfam" id="PF13962">
    <property type="entry name" value="PGG"/>
    <property type="match status" value="1"/>
</dbReference>
<reference evidence="4 5" key="1">
    <citation type="journal article" date="2014" name="Nat. Genet.">
        <title>Genome sequence of the hot pepper provides insights into the evolution of pungency in Capsicum species.</title>
        <authorList>
            <person name="Kim S."/>
            <person name="Park M."/>
            <person name="Yeom S.I."/>
            <person name="Kim Y.M."/>
            <person name="Lee J.M."/>
            <person name="Lee H.A."/>
            <person name="Seo E."/>
            <person name="Choi J."/>
            <person name="Cheong K."/>
            <person name="Kim K.T."/>
            <person name="Jung K."/>
            <person name="Lee G.W."/>
            <person name="Oh S.K."/>
            <person name="Bae C."/>
            <person name="Kim S.B."/>
            <person name="Lee H.Y."/>
            <person name="Kim S.Y."/>
            <person name="Kim M.S."/>
            <person name="Kang B.C."/>
            <person name="Jo Y.D."/>
            <person name="Yang H.B."/>
            <person name="Jeong H.J."/>
            <person name="Kang W.H."/>
            <person name="Kwon J.K."/>
            <person name="Shin C."/>
            <person name="Lim J.Y."/>
            <person name="Park J.H."/>
            <person name="Huh J.H."/>
            <person name="Kim J.S."/>
            <person name="Kim B.D."/>
            <person name="Cohen O."/>
            <person name="Paran I."/>
            <person name="Suh M.C."/>
            <person name="Lee S.B."/>
            <person name="Kim Y.K."/>
            <person name="Shin Y."/>
            <person name="Noh S.J."/>
            <person name="Park J."/>
            <person name="Seo Y.S."/>
            <person name="Kwon S.Y."/>
            <person name="Kim H.A."/>
            <person name="Park J.M."/>
            <person name="Kim H.J."/>
            <person name="Choi S.B."/>
            <person name="Bosland P.W."/>
            <person name="Reeves G."/>
            <person name="Jo S.H."/>
            <person name="Lee B.W."/>
            <person name="Cho H.T."/>
            <person name="Choi H.S."/>
            <person name="Lee M.S."/>
            <person name="Yu Y."/>
            <person name="Do Choi Y."/>
            <person name="Park B.S."/>
            <person name="van Deynze A."/>
            <person name="Ashrafi H."/>
            <person name="Hill T."/>
            <person name="Kim W.T."/>
            <person name="Pai H.S."/>
            <person name="Ahn H.K."/>
            <person name="Yeam I."/>
            <person name="Giovannoni J.J."/>
            <person name="Rose J.K."/>
            <person name="Sorensen I."/>
            <person name="Lee S.J."/>
            <person name="Kim R.W."/>
            <person name="Choi I.Y."/>
            <person name="Choi B.S."/>
            <person name="Lim J.S."/>
            <person name="Lee Y.H."/>
            <person name="Choi D."/>
        </authorList>
    </citation>
    <scope>NUCLEOTIDE SEQUENCE [LARGE SCALE GENOMIC DNA]</scope>
    <source>
        <strain evidence="5">cv. CM334</strain>
    </source>
</reference>
<accession>A0A2G2ZZE0</accession>
<dbReference type="Pfam" id="PF00023">
    <property type="entry name" value="Ank"/>
    <property type="match status" value="1"/>
</dbReference>
<evidence type="ECO:0000259" key="3">
    <source>
        <dbReference type="Pfam" id="PF13962"/>
    </source>
</evidence>
<dbReference type="InterPro" id="IPR026961">
    <property type="entry name" value="PGG_dom"/>
</dbReference>